<dbReference type="GO" id="GO:0004535">
    <property type="term" value="F:poly(A)-specific ribonuclease activity"/>
    <property type="evidence" value="ECO:0007669"/>
    <property type="project" value="UniProtKB-UniRule"/>
</dbReference>
<dbReference type="InterPro" id="IPR028881">
    <property type="entry name" value="PAN2_UCH_dom"/>
</dbReference>
<dbReference type="Pfam" id="PF13423">
    <property type="entry name" value="UCH_1"/>
    <property type="match status" value="1"/>
</dbReference>
<dbReference type="InterPro" id="IPR036397">
    <property type="entry name" value="RNaseH_sf"/>
</dbReference>
<dbReference type="PROSITE" id="PS50235">
    <property type="entry name" value="USP_3"/>
    <property type="match status" value="1"/>
</dbReference>
<evidence type="ECO:0000256" key="11">
    <source>
        <dbReference type="HAMAP-Rule" id="MF_03182"/>
    </source>
</evidence>
<dbReference type="InterPro" id="IPR015943">
    <property type="entry name" value="WD40/YVTN_repeat-like_dom_sf"/>
</dbReference>
<dbReference type="EMBL" id="JABWAB010000014">
    <property type="protein sequence ID" value="KAF6042623.1"/>
    <property type="molecule type" value="Genomic_DNA"/>
</dbReference>
<comment type="cofactor">
    <cofactor evidence="11">
        <name>a divalent metal cation</name>
        <dbReference type="ChEBI" id="CHEBI:60240"/>
    </cofactor>
    <text evidence="11">Binds 2 metal cations per subunit in the catalytic exonuclease domain.</text>
</comment>
<keyword evidence="10 11" id="KW-0269">Exonuclease</keyword>
<evidence type="ECO:0000256" key="9">
    <source>
        <dbReference type="ARBA" id="ARBA00022801"/>
    </source>
</evidence>
<dbReference type="InterPro" id="IPR036322">
    <property type="entry name" value="WD40_repeat_dom_sf"/>
</dbReference>
<dbReference type="SUPFAM" id="SSF50978">
    <property type="entry name" value="WD40 repeat-like"/>
    <property type="match status" value="1"/>
</dbReference>
<dbReference type="PANTHER" id="PTHR15728:SF0">
    <property type="entry name" value="PAN2-PAN3 DEADENYLATION COMPLEX CATALYTIC SUBUNIT PAN2"/>
    <property type="match status" value="1"/>
</dbReference>
<dbReference type="InterPro" id="IPR028889">
    <property type="entry name" value="USP"/>
</dbReference>
<dbReference type="Pfam" id="PF20770">
    <property type="entry name" value="PAN2_N"/>
    <property type="match status" value="1"/>
</dbReference>
<dbReference type="PANTHER" id="PTHR15728">
    <property type="entry name" value="DEADENYLATION COMPLEX CATALYTIC SUBUNIT PAN2"/>
    <property type="match status" value="1"/>
</dbReference>
<evidence type="ECO:0000256" key="8">
    <source>
        <dbReference type="ARBA" id="ARBA00022737"/>
    </source>
</evidence>
<dbReference type="InterPro" id="IPR030843">
    <property type="entry name" value="PAN2"/>
</dbReference>
<dbReference type="SUPFAM" id="SSF54001">
    <property type="entry name" value="Cysteine proteinases"/>
    <property type="match status" value="1"/>
</dbReference>
<evidence type="ECO:0000256" key="10">
    <source>
        <dbReference type="ARBA" id="ARBA00022839"/>
    </source>
</evidence>
<comment type="similarity">
    <text evidence="11">Belongs to the peptidase C19 family. PAN2 subfamily.</text>
</comment>
<gene>
    <name evidence="11" type="primary">PAN2</name>
    <name evidence="13" type="ORF">FOB60_005822</name>
</gene>
<dbReference type="GO" id="GO:0000932">
    <property type="term" value="C:P-body"/>
    <property type="evidence" value="ECO:0007669"/>
    <property type="project" value="TreeGrafter"/>
</dbReference>
<dbReference type="Proteomes" id="UP000590412">
    <property type="component" value="Unassembled WGS sequence"/>
</dbReference>
<feature type="binding site" evidence="11">
    <location>
        <position position="945"/>
    </location>
    <ligand>
        <name>a divalent metal cation</name>
        <dbReference type="ChEBI" id="CHEBI:60240"/>
        <note>catalytic</note>
    </ligand>
</feature>
<evidence type="ECO:0000256" key="5">
    <source>
        <dbReference type="ARBA" id="ARBA00022664"/>
    </source>
</evidence>
<evidence type="ECO:0000313" key="14">
    <source>
        <dbReference type="Proteomes" id="UP000590412"/>
    </source>
</evidence>
<feature type="domain" description="USP" evidence="12">
    <location>
        <begin position="523"/>
        <end position="892"/>
    </location>
</feature>
<comment type="caution">
    <text evidence="13">The sequence shown here is derived from an EMBL/GenBank/DDBJ whole genome shotgun (WGS) entry which is preliminary data.</text>
</comment>
<comment type="domain">
    <text evidence="11">Contains a pseudo-UCH domain. This ubiquitin C-terminal hydrolase (UCH)-like or ubiquitin specific protease (USP)-like domain is predicted to be catalytically inactive because it lacks the active site catalytic triad characteristic of thiol proteases, with residues at the equivalent structural positions that are incompatible with catalysis, and it cannot bind ubiquitin. It functions as a structural scaffold for intra- and intermolecular interactions in the complex.</text>
</comment>
<comment type="activity regulation">
    <text evidence="11">Positively regulated by the regulatory subunit PAN3.</text>
</comment>
<dbReference type="EC" id="3.1.13.4" evidence="11"/>
<keyword evidence="6 11" id="KW-0540">Nuclease</keyword>
<dbReference type="GO" id="GO:0000289">
    <property type="term" value="P:nuclear-transcribed mRNA poly(A) tail shortening"/>
    <property type="evidence" value="ECO:0007669"/>
    <property type="project" value="UniProtKB-UniRule"/>
</dbReference>
<protein>
    <recommendedName>
        <fullName evidence="11">PAN2-PAN3 deadenylation complex catalytic subunit PAN2</fullName>
        <ecNumber evidence="11">3.1.13.4</ecNumber>
    </recommendedName>
    <alternativeName>
        <fullName evidence="11">PAB1P-dependent poly(A)-specific ribonuclease</fullName>
    </alternativeName>
    <alternativeName>
        <fullName evidence="11">Poly(A)-nuclease deadenylation complex subunit 2</fullName>
        <shortName evidence="11">PAN deadenylation complex subunit 2</shortName>
    </alternativeName>
</protein>
<keyword evidence="4" id="KW-0853">WD repeat</keyword>
<dbReference type="Gene3D" id="3.90.70.10">
    <property type="entry name" value="Cysteine proteinases"/>
    <property type="match status" value="1"/>
</dbReference>
<dbReference type="Pfam" id="PF00929">
    <property type="entry name" value="RNase_T"/>
    <property type="match status" value="1"/>
</dbReference>
<dbReference type="SUPFAM" id="SSF53098">
    <property type="entry name" value="Ribonuclease H-like"/>
    <property type="match status" value="1"/>
</dbReference>
<feature type="binding site" evidence="11">
    <location>
        <position position="1109"/>
    </location>
    <ligand>
        <name>a divalent metal cation</name>
        <dbReference type="ChEBI" id="CHEBI:60240"/>
        <note>catalytic</note>
    </ligand>
</feature>
<dbReference type="Gene3D" id="2.130.10.10">
    <property type="entry name" value="YVTN repeat-like/Quinoprotein amine dehydrogenase"/>
    <property type="match status" value="1"/>
</dbReference>
<proteinExistence type="inferred from homology"/>
<dbReference type="InterPro" id="IPR048841">
    <property type="entry name" value="PAN2_N"/>
</dbReference>
<dbReference type="GO" id="GO:0006397">
    <property type="term" value="P:mRNA processing"/>
    <property type="evidence" value="ECO:0007669"/>
    <property type="project" value="UniProtKB-KW"/>
</dbReference>
<evidence type="ECO:0000256" key="1">
    <source>
        <dbReference type="ARBA" id="ARBA00001663"/>
    </source>
</evidence>
<dbReference type="InterPro" id="IPR038765">
    <property type="entry name" value="Papain-like_cys_pep_sf"/>
</dbReference>
<keyword evidence="3 11" id="KW-0963">Cytoplasm</keyword>
<comment type="subunit">
    <text evidence="11">Forms a heterotrimer with an asymmetric homodimer of the regulatory subunit PAN3 to form the poly(A)-nuclease (PAN) deadenylation complex.</text>
</comment>
<dbReference type="InterPro" id="IPR012337">
    <property type="entry name" value="RNaseH-like_sf"/>
</dbReference>
<sequence length="1153" mass="131447">MDGWSEVANIPILNTPNNGFHSDSQPIITTTKFDTVQNLIWCGDSLGYLQSVTLGQPTSPFHTQLYPYTKFQTSSVNQPISQILSHKDGILSLSRDQLVFNNRRGLPKAGFDGGSFGESKDDFVNLNSMTFNGNSSSEIAVGTDSGLLKFDMSKPTVLDKLDYDGKVSLINSTPKYLTVGGGNGSLNLFDPISNSSLKTFEAHNGAITGLDIKGNYIATCGSSLRPRRHFFSQTSSDYIIDPLVNIYDIRTMRAVAPVAFPAGASSVRFHPKLPNIVIVASIHGHLHFIDLFDQTNVHMYHAEVETAIPPQSPNSRIPKLCDLHISDSGDLLMFNDGISNLHLWSMTYLGGMSKDIVNFPQSIERPDIINQNDGFISIDENVPLSSVGMPYYKESLLSNWPIDMKFVKETAKMPERIDEELLAISEQHPHQFFKYDSLRFGPGNIEQPYYSLNNVKDTQIPKFLSEQNDVKDSHKLTPLDDTFFQAESDSKIPKCYSRLQIQYSKFGVKDFDFGYYNRTENYCGLENHSDNSYINSLLQVYRFQSLFYNQVVNTLNSEWLPNDAKTIIDEDNPQGSSILNELGYLFDMMYKAKSRNVKTLNFSSVMNHDEHAKGLVNLNEQMNLNAHEVRELIISFNNYLLTRLDHDFKRQHSSNFNITELKYQIEIKGNGESCPIYDKQSGSLFSLELITPPSNMLNKMSILVSPHSNKSQKSQQSEHQHDINIFNIRKNVNILTYLDYSTNQFKTIPCQQHQHSYPHSLEIRTGITHLPPVLVLNVNLTNEEFKIINNLKQWLVPEFYAVKSGGNTALNFKPTMPVSSSYTKYELLGYVCEISHQNDLSRTGAHNLVSFVKVKNEWIFFNDYLVTPIPKEEVFNLNSSWKKPVIVIYQESTMPGFEYMKSFTGNDSILYRDHFAGAIRESYKKEYKLLTRQEAPTVGTMVAIDAEFVTMKPEQLEISLNGAKKLIKPRELSLARVSVLRGDNNSPRYGEAFIDDYIVHTEPIYDYTTNFSGIEQDDLNFYKSSKNLVTLQTAYRKLWLLLNLGVIFIGHGLYTDFRTINLQVPQRQIRDTADLYYKPDMKRQLSLKFLAYVMLKQDVQTGNHDSIEDARTALLLYKRYVELSSKGEFEFMLNHVYAQGNKLRFRVPEKINV</sequence>
<evidence type="ECO:0000256" key="7">
    <source>
        <dbReference type="ARBA" id="ARBA00022723"/>
    </source>
</evidence>
<dbReference type="InterPro" id="IPR013520">
    <property type="entry name" value="Ribonucl_H"/>
</dbReference>
<evidence type="ECO:0000256" key="4">
    <source>
        <dbReference type="ARBA" id="ARBA00022574"/>
    </source>
</evidence>
<comment type="subcellular location">
    <subcellularLocation>
        <location evidence="2 11">Cytoplasm</location>
    </subcellularLocation>
</comment>
<dbReference type="AlphaFoldDB" id="A0A8X7NFN9"/>
<comment type="catalytic activity">
    <reaction evidence="1 11">
        <text>Exonucleolytic cleavage of poly(A) to 5'-AMP.</text>
        <dbReference type="EC" id="3.1.13.4"/>
    </reaction>
</comment>
<evidence type="ECO:0000256" key="3">
    <source>
        <dbReference type="ARBA" id="ARBA00022490"/>
    </source>
</evidence>
<evidence type="ECO:0000313" key="13">
    <source>
        <dbReference type="EMBL" id="KAF6042623.1"/>
    </source>
</evidence>
<name>A0A8X7NFN9_CANPA</name>
<dbReference type="GO" id="GO:0031251">
    <property type="term" value="C:PAN complex"/>
    <property type="evidence" value="ECO:0007669"/>
    <property type="project" value="UniProtKB-UniRule"/>
</dbReference>
<dbReference type="HAMAP" id="MF_03182">
    <property type="entry name" value="PAN2"/>
    <property type="match status" value="1"/>
</dbReference>
<accession>A0A8X7NFN9</accession>
<dbReference type="GO" id="GO:0046872">
    <property type="term" value="F:metal ion binding"/>
    <property type="evidence" value="ECO:0007669"/>
    <property type="project" value="UniProtKB-KW"/>
</dbReference>
<dbReference type="GO" id="GO:0006301">
    <property type="term" value="P:DNA damage tolerance"/>
    <property type="evidence" value="ECO:0007669"/>
    <property type="project" value="EnsemblFungi"/>
</dbReference>
<dbReference type="SMART" id="SM00479">
    <property type="entry name" value="EXOIII"/>
    <property type="match status" value="1"/>
</dbReference>
<dbReference type="GO" id="GO:0003676">
    <property type="term" value="F:nucleic acid binding"/>
    <property type="evidence" value="ECO:0007669"/>
    <property type="project" value="InterPro"/>
</dbReference>
<keyword evidence="5 11" id="KW-0507">mRNA processing</keyword>
<evidence type="ECO:0000256" key="6">
    <source>
        <dbReference type="ARBA" id="ARBA00022722"/>
    </source>
</evidence>
<reference evidence="13" key="1">
    <citation type="submission" date="2020-03" db="EMBL/GenBank/DDBJ databases">
        <title>FDA dAtabase for Regulatory Grade micrObial Sequences (FDA-ARGOS): Supporting development and validation of Infectious Disease Dx tests.</title>
        <authorList>
            <person name="Campos J."/>
            <person name="Goldberg B."/>
            <person name="Tallon L."/>
            <person name="Sadzewicz L."/>
            <person name="Vavikolanu K."/>
            <person name="Mehta A."/>
            <person name="Aluvathingal J."/>
            <person name="Nadendla S."/>
            <person name="Nandy P."/>
            <person name="Geyer C."/>
            <person name="Yan Y."/>
            <person name="Sichtig H."/>
        </authorList>
    </citation>
    <scope>NUCLEOTIDE SEQUENCE [LARGE SCALE GENOMIC DNA]</scope>
    <source>
        <strain evidence="13">FDAARGOS_652</strain>
    </source>
</reference>
<comment type="domain">
    <text evidence="11">The linker, or PAN3 interaction domain (PID), between the WD40 repeats and the pseudo-UCH domain mediates interaction with PAN3.</text>
</comment>
<dbReference type="Gene3D" id="3.30.420.10">
    <property type="entry name" value="Ribonuclease H-like superfamily/Ribonuclease H"/>
    <property type="match status" value="1"/>
</dbReference>
<evidence type="ECO:0000259" key="12">
    <source>
        <dbReference type="PROSITE" id="PS50235"/>
    </source>
</evidence>
<dbReference type="CDD" id="cd06143">
    <property type="entry name" value="PAN2_exo"/>
    <property type="match status" value="1"/>
</dbReference>
<dbReference type="FunFam" id="3.30.420.10:FF:000028">
    <property type="entry name" value="PAN2-PAN3 deadenylation complex catalytic subunit PAN2"/>
    <property type="match status" value="1"/>
</dbReference>
<feature type="binding site" evidence="11">
    <location>
        <position position="1056"/>
    </location>
    <ligand>
        <name>a divalent metal cation</name>
        <dbReference type="ChEBI" id="CHEBI:60240"/>
        <note>catalytic</note>
    </ligand>
</feature>
<organism evidence="13 14">
    <name type="scientific">Candida parapsilosis</name>
    <name type="common">Yeast</name>
    <dbReference type="NCBI Taxonomy" id="5480"/>
    <lineage>
        <taxon>Eukaryota</taxon>
        <taxon>Fungi</taxon>
        <taxon>Dikarya</taxon>
        <taxon>Ascomycota</taxon>
        <taxon>Saccharomycotina</taxon>
        <taxon>Pichiomycetes</taxon>
        <taxon>Debaryomycetaceae</taxon>
        <taxon>Candida/Lodderomyces clade</taxon>
        <taxon>Candida</taxon>
    </lineage>
</organism>
<evidence type="ECO:0000256" key="2">
    <source>
        <dbReference type="ARBA" id="ARBA00004496"/>
    </source>
</evidence>
<keyword evidence="8" id="KW-0677">Repeat</keyword>
<keyword evidence="7 11" id="KW-0479">Metal-binding</keyword>
<keyword evidence="9 11" id="KW-0378">Hydrolase</keyword>
<comment type="function">
    <text evidence="11">Catalytic subunit of the poly(A)-nuclease (PAN) deadenylation complex, one of two cytoplasmic mRNA deadenylases involved in mRNA turnover. PAN specifically shortens poly(A) tails of RNA and the activity is stimulated by poly(A)-binding protein PAB1. PAN deadenylation is followed by rapid degradation of the shortened mRNA tails by the CCR4-NOT complex. Deadenylated mRNAs are then degraded by two alternative mechanisms, namely exosome-mediated 3'-5' exonucleolytic degradation, or deadenlyation-dependent mRNA decaping and subsequent 5'-3' exonucleolytic degradation by XRN1. May also be involved in post-transcriptional maturation of mRNA poly(A) tails.</text>
</comment>
<feature type="binding site" evidence="11">
    <location>
        <position position="947"/>
    </location>
    <ligand>
        <name>a divalent metal cation</name>
        <dbReference type="ChEBI" id="CHEBI:60240"/>
        <note>catalytic</note>
    </ligand>
</feature>
<dbReference type="InterPro" id="IPR050785">
    <property type="entry name" value="PAN2-PAN3_catalytic_subunit"/>
</dbReference>
<dbReference type="OrthoDB" id="16516at2759"/>
<comment type="caution">
    <text evidence="11">Lacks conserved residue(s) required for the propagation of feature annotation.</text>
</comment>